<keyword evidence="5" id="KW-1185">Reference proteome</keyword>
<keyword evidence="2" id="KW-1133">Transmembrane helix</keyword>
<dbReference type="Proteomes" id="UP001586593">
    <property type="component" value="Unassembled WGS sequence"/>
</dbReference>
<dbReference type="InterPro" id="IPR056136">
    <property type="entry name" value="DUF7719"/>
</dbReference>
<protein>
    <recommendedName>
        <fullName evidence="3">DUF7719 domain-containing protein</fullName>
    </recommendedName>
</protein>
<feature type="transmembrane region" description="Helical" evidence="2">
    <location>
        <begin position="189"/>
        <end position="213"/>
    </location>
</feature>
<evidence type="ECO:0000313" key="5">
    <source>
        <dbReference type="Proteomes" id="UP001586593"/>
    </source>
</evidence>
<dbReference type="PANTHER" id="PTHR37846">
    <property type="entry name" value="YALI0B21296P"/>
    <property type="match status" value="1"/>
</dbReference>
<evidence type="ECO:0000256" key="1">
    <source>
        <dbReference type="SAM" id="MobiDB-lite"/>
    </source>
</evidence>
<keyword evidence="2" id="KW-0472">Membrane</keyword>
<organism evidence="4 5">
    <name type="scientific">Phialemonium thermophilum</name>
    <dbReference type="NCBI Taxonomy" id="223376"/>
    <lineage>
        <taxon>Eukaryota</taxon>
        <taxon>Fungi</taxon>
        <taxon>Dikarya</taxon>
        <taxon>Ascomycota</taxon>
        <taxon>Pezizomycotina</taxon>
        <taxon>Sordariomycetes</taxon>
        <taxon>Sordariomycetidae</taxon>
        <taxon>Cephalothecales</taxon>
        <taxon>Cephalothecaceae</taxon>
        <taxon>Phialemonium</taxon>
    </lineage>
</organism>
<comment type="caution">
    <text evidence="4">The sequence shown here is derived from an EMBL/GenBank/DDBJ whole genome shotgun (WGS) entry which is preliminary data.</text>
</comment>
<keyword evidence="2" id="KW-0812">Transmembrane</keyword>
<feature type="compositionally biased region" description="Basic and acidic residues" evidence="1">
    <location>
        <begin position="37"/>
        <end position="48"/>
    </location>
</feature>
<reference evidence="4 5" key="1">
    <citation type="journal article" date="2024" name="Commun. Biol.">
        <title>Comparative genomic analysis of thermophilic fungi reveals convergent evolutionary adaptations and gene losses.</title>
        <authorList>
            <person name="Steindorff A.S."/>
            <person name="Aguilar-Pontes M.V."/>
            <person name="Robinson A.J."/>
            <person name="Andreopoulos B."/>
            <person name="LaButti K."/>
            <person name="Kuo A."/>
            <person name="Mondo S."/>
            <person name="Riley R."/>
            <person name="Otillar R."/>
            <person name="Haridas S."/>
            <person name="Lipzen A."/>
            <person name="Grimwood J."/>
            <person name="Schmutz J."/>
            <person name="Clum A."/>
            <person name="Reid I.D."/>
            <person name="Moisan M.C."/>
            <person name="Butler G."/>
            <person name="Nguyen T.T.M."/>
            <person name="Dewar K."/>
            <person name="Conant G."/>
            <person name="Drula E."/>
            <person name="Henrissat B."/>
            <person name="Hansel C."/>
            <person name="Singer S."/>
            <person name="Hutchinson M.I."/>
            <person name="de Vries R.P."/>
            <person name="Natvig D.O."/>
            <person name="Powell A.J."/>
            <person name="Tsang A."/>
            <person name="Grigoriev I.V."/>
        </authorList>
    </citation>
    <scope>NUCLEOTIDE SEQUENCE [LARGE SCALE GENOMIC DNA]</scope>
    <source>
        <strain evidence="4 5">ATCC 24622</strain>
    </source>
</reference>
<name>A0ABR3XS79_9PEZI</name>
<accession>A0ABR3XS79</accession>
<feature type="transmembrane region" description="Helical" evidence="2">
    <location>
        <begin position="151"/>
        <end position="169"/>
    </location>
</feature>
<evidence type="ECO:0000259" key="3">
    <source>
        <dbReference type="Pfam" id="PF24841"/>
    </source>
</evidence>
<dbReference type="Pfam" id="PF24841">
    <property type="entry name" value="DUF7719"/>
    <property type="match status" value="1"/>
</dbReference>
<feature type="region of interest" description="Disordered" evidence="1">
    <location>
        <begin position="37"/>
        <end position="67"/>
    </location>
</feature>
<feature type="domain" description="DUF7719" evidence="3">
    <location>
        <begin position="152"/>
        <end position="220"/>
    </location>
</feature>
<gene>
    <name evidence="4" type="ORF">VTK73DRAFT_7769</name>
</gene>
<proteinExistence type="predicted"/>
<feature type="region of interest" description="Disordered" evidence="1">
    <location>
        <begin position="1"/>
        <end position="25"/>
    </location>
</feature>
<dbReference type="PANTHER" id="PTHR37846:SF1">
    <property type="entry name" value="DEACETYLASE-LIKE PROTEIN"/>
    <property type="match status" value="1"/>
</dbReference>
<evidence type="ECO:0000256" key="2">
    <source>
        <dbReference type="SAM" id="Phobius"/>
    </source>
</evidence>
<sequence>MARKRKNTPDSVPLKHPDRSGPSEQTLLELAQARGLFDEAKRREEDNKRKKGSSSAGSDDVGKENDDEVEIPPVVERILETLLWTVSLTMLHFTLDVLVQNQYAMDLSWWEVSSRAALAFLVFALLFYVLHPHSSNPTLLPGLPARFQSPLRQTIFFLAGTCAGCYLIHITNKYSYIAVMSRAPPLGCIWVWSIIELNLPLALVSLTSAVIFLRAGGYDFK</sequence>
<feature type="transmembrane region" description="Helical" evidence="2">
    <location>
        <begin position="112"/>
        <end position="130"/>
    </location>
</feature>
<evidence type="ECO:0000313" key="4">
    <source>
        <dbReference type="EMBL" id="KAL1878591.1"/>
    </source>
</evidence>
<dbReference type="EMBL" id="JAZHXJ010000051">
    <property type="protein sequence ID" value="KAL1878591.1"/>
    <property type="molecule type" value="Genomic_DNA"/>
</dbReference>